<reference evidence="2" key="1">
    <citation type="submission" date="2020-07" db="EMBL/GenBank/DDBJ databases">
        <authorList>
            <person name="Pettersson B.M.F."/>
            <person name="Behra P.R.K."/>
            <person name="Ramesh M."/>
            <person name="Das S."/>
            <person name="Dasgupta S."/>
            <person name="Kirsebom L.A."/>
        </authorList>
    </citation>
    <scope>NUCLEOTIDE SEQUENCE</scope>
    <source>
        <strain evidence="2">DSM 45406</strain>
    </source>
</reference>
<feature type="region of interest" description="Disordered" evidence="1">
    <location>
        <begin position="67"/>
        <end position="104"/>
    </location>
</feature>
<name>A0A9X2YI04_9MYCO</name>
<dbReference type="EMBL" id="JACKRN010001065">
    <property type="protein sequence ID" value="MCV7074317.1"/>
    <property type="molecule type" value="Genomic_DNA"/>
</dbReference>
<organism evidence="2 3">
    <name type="scientific">Mycolicibacterium rufum</name>
    <dbReference type="NCBI Taxonomy" id="318424"/>
    <lineage>
        <taxon>Bacteria</taxon>
        <taxon>Bacillati</taxon>
        <taxon>Actinomycetota</taxon>
        <taxon>Actinomycetes</taxon>
        <taxon>Mycobacteriales</taxon>
        <taxon>Mycobacteriaceae</taxon>
        <taxon>Mycolicibacterium</taxon>
    </lineage>
</organism>
<evidence type="ECO:0000256" key="1">
    <source>
        <dbReference type="SAM" id="MobiDB-lite"/>
    </source>
</evidence>
<gene>
    <name evidence="2" type="ORF">H7H73_32670</name>
</gene>
<evidence type="ECO:0000313" key="2">
    <source>
        <dbReference type="EMBL" id="MCV7074317.1"/>
    </source>
</evidence>
<protein>
    <submittedName>
        <fullName evidence="2">Uncharacterized protein</fullName>
    </submittedName>
</protein>
<dbReference type="Proteomes" id="UP001140272">
    <property type="component" value="Unassembled WGS sequence"/>
</dbReference>
<sequence length="104" mass="11158">MERTGDASTVTLPQPRRAEVTIDTDPSRRLIAYVTVVAQQHWRPDADTSSEGRVGSEACRKAWHGRDLPLLGRPGDRASATAAAHDVESRGQATLAIAPSSRGL</sequence>
<evidence type="ECO:0000313" key="3">
    <source>
        <dbReference type="Proteomes" id="UP001140272"/>
    </source>
</evidence>
<reference evidence="2" key="2">
    <citation type="journal article" date="2022" name="BMC Genomics">
        <title>Comparative genome analysis of mycobacteria focusing on tRNA and non-coding RNA.</title>
        <authorList>
            <person name="Behra P.R.K."/>
            <person name="Pettersson B.M.F."/>
            <person name="Ramesh M."/>
            <person name="Das S."/>
            <person name="Dasgupta S."/>
            <person name="Kirsebom L.A."/>
        </authorList>
    </citation>
    <scope>NUCLEOTIDE SEQUENCE</scope>
    <source>
        <strain evidence="2">DSM 45406</strain>
    </source>
</reference>
<proteinExistence type="predicted"/>
<dbReference type="AlphaFoldDB" id="A0A9X2YI04"/>
<accession>A0A9X2YI04</accession>
<comment type="caution">
    <text evidence="2">The sequence shown here is derived from an EMBL/GenBank/DDBJ whole genome shotgun (WGS) entry which is preliminary data.</text>
</comment>